<dbReference type="Gene3D" id="3.30.200.20">
    <property type="entry name" value="Phosphorylase Kinase, domain 1"/>
    <property type="match status" value="1"/>
</dbReference>
<feature type="domain" description="Protein kinase" evidence="19">
    <location>
        <begin position="58"/>
        <end position="308"/>
    </location>
</feature>
<keyword evidence="11" id="KW-0418">Kinase</keyword>
<feature type="region of interest" description="Disordered" evidence="18">
    <location>
        <begin position="368"/>
        <end position="399"/>
    </location>
</feature>
<dbReference type="FunFam" id="1.10.510.10:FF:000411">
    <property type="entry name" value="Probable Ste20-like kinase Don3"/>
    <property type="match status" value="1"/>
</dbReference>
<comment type="caution">
    <text evidence="20">The sequence shown here is derived from an EMBL/GenBank/DDBJ whole genome shotgun (WGS) entry which is preliminary data.</text>
</comment>
<dbReference type="OrthoDB" id="248923at2759"/>
<dbReference type="PANTHER" id="PTHR48012">
    <property type="entry name" value="STERILE20-LIKE KINASE, ISOFORM B-RELATED"/>
    <property type="match status" value="1"/>
</dbReference>
<evidence type="ECO:0000256" key="12">
    <source>
        <dbReference type="ARBA" id="ARBA00022840"/>
    </source>
</evidence>
<dbReference type="Pfam" id="PF00069">
    <property type="entry name" value="Pkinase"/>
    <property type="match status" value="1"/>
</dbReference>
<dbReference type="GO" id="GO:0004674">
    <property type="term" value="F:protein serine/threonine kinase activity"/>
    <property type="evidence" value="ECO:0007669"/>
    <property type="project" value="UniProtKB-KW"/>
</dbReference>
<keyword evidence="5" id="KW-0963">Cytoplasm</keyword>
<dbReference type="SMART" id="SM00220">
    <property type="entry name" value="S_TKc"/>
    <property type="match status" value="1"/>
</dbReference>
<dbReference type="Proteomes" id="UP000726737">
    <property type="component" value="Unassembled WGS sequence"/>
</dbReference>
<evidence type="ECO:0000256" key="4">
    <source>
        <dbReference type="ARBA" id="ARBA00012513"/>
    </source>
</evidence>
<evidence type="ECO:0000256" key="14">
    <source>
        <dbReference type="ARBA" id="ARBA00047899"/>
    </source>
</evidence>
<comment type="catalytic activity">
    <reaction evidence="15">
        <text>L-seryl-[protein] + ATP = O-phospho-L-seryl-[protein] + ADP + H(+)</text>
        <dbReference type="Rhea" id="RHEA:17989"/>
        <dbReference type="Rhea" id="RHEA-COMP:9863"/>
        <dbReference type="Rhea" id="RHEA-COMP:11604"/>
        <dbReference type="ChEBI" id="CHEBI:15378"/>
        <dbReference type="ChEBI" id="CHEBI:29999"/>
        <dbReference type="ChEBI" id="CHEBI:30616"/>
        <dbReference type="ChEBI" id="CHEBI:83421"/>
        <dbReference type="ChEBI" id="CHEBI:456216"/>
        <dbReference type="EC" id="2.7.11.1"/>
    </reaction>
</comment>
<keyword evidence="7" id="KW-0597">Phosphoprotein</keyword>
<dbReference type="Gene3D" id="1.10.510.10">
    <property type="entry name" value="Transferase(Phosphotransferase) domain 1"/>
    <property type="match status" value="1"/>
</dbReference>
<keyword evidence="17" id="KW-0175">Coiled coil</keyword>
<dbReference type="GO" id="GO:0046872">
    <property type="term" value="F:metal ion binding"/>
    <property type="evidence" value="ECO:0007669"/>
    <property type="project" value="UniProtKB-KW"/>
</dbReference>
<keyword evidence="8" id="KW-0808">Transferase</keyword>
<dbReference type="InterPro" id="IPR011009">
    <property type="entry name" value="Kinase-like_dom_sf"/>
</dbReference>
<evidence type="ECO:0000256" key="1">
    <source>
        <dbReference type="ARBA" id="ARBA00001946"/>
    </source>
</evidence>
<sequence>MRNSTLLVLVMAKRAMRISQTVASKTGAACYGKSEQQDGDHVGLDMAITMRSDPDEEYTLLEKIGTGSFGTVYKAIHNVSKEVVAIKQINLEDSEEDISEIQQEIALLSQCDSEFITKYYGSCVKGFKLWIVMEYLAGGSCLDLLKPGPFSEDHVAIVLRELLLGLEYLHAEGKIHRDIKAANVLLSGAGDVKLADFGVAAQLSHQKSKRNTFVGTPFWMAPEVIKQAGYDSKADIWSLGITAIEMAKGEPPLAEYHPMRVLFLIPKAKPPSLEGDFSRAFKEFVELCLIKNPKDRPTAKDLLKHRFIKMAKRKADLQELVERYDVWKLAAHQRAASSLTKTFSTFNTNDDDLPWDFGTVRIPGLASAASTVRRTQPTQSTIRSMIQDPRSSTSGLNEGMDTIKRGPGEIVIEDSFETIKAPPAAKRTVNEDSFKGSPQAQAGRQLTNSALLPVLRTLKSGEHSAEDLEALSVLEHGISDLNDINPSLLLAFFTQALTQIKANDGLMKQLEAHGGPAAAEVIGALDTGKVLGTDSAASSSASTVDTDSSDTTVVDSEQQAAETADAASKPEVRSSASPVAEALYARWIEHLRSKWPIVA</sequence>
<dbReference type="PROSITE" id="PS50011">
    <property type="entry name" value="PROTEIN_KINASE_DOM"/>
    <property type="match status" value="1"/>
</dbReference>
<accession>A0A9P6PV68</accession>
<evidence type="ECO:0000256" key="5">
    <source>
        <dbReference type="ARBA" id="ARBA00022490"/>
    </source>
</evidence>
<evidence type="ECO:0000256" key="2">
    <source>
        <dbReference type="ARBA" id="ARBA00004496"/>
    </source>
</evidence>
<comment type="cofactor">
    <cofactor evidence="1">
        <name>Mg(2+)</name>
        <dbReference type="ChEBI" id="CHEBI:18420"/>
    </cofactor>
</comment>
<keyword evidence="21" id="KW-1185">Reference proteome</keyword>
<evidence type="ECO:0000256" key="9">
    <source>
        <dbReference type="ARBA" id="ARBA00022723"/>
    </source>
</evidence>
<feature type="compositionally biased region" description="Low complexity" evidence="18">
    <location>
        <begin position="535"/>
        <end position="556"/>
    </location>
</feature>
<evidence type="ECO:0000256" key="15">
    <source>
        <dbReference type="ARBA" id="ARBA00048679"/>
    </source>
</evidence>
<dbReference type="InterPro" id="IPR000719">
    <property type="entry name" value="Prot_kinase_dom"/>
</dbReference>
<evidence type="ECO:0000313" key="21">
    <source>
        <dbReference type="Proteomes" id="UP000726737"/>
    </source>
</evidence>
<dbReference type="EC" id="2.7.11.1" evidence="4"/>
<evidence type="ECO:0000256" key="13">
    <source>
        <dbReference type="ARBA" id="ARBA00022842"/>
    </source>
</evidence>
<evidence type="ECO:0000259" key="19">
    <source>
        <dbReference type="PROSITE" id="PS50011"/>
    </source>
</evidence>
<feature type="coiled-coil region" evidence="17">
    <location>
        <begin position="84"/>
        <end position="111"/>
    </location>
</feature>
<evidence type="ECO:0000256" key="17">
    <source>
        <dbReference type="SAM" id="Coils"/>
    </source>
</evidence>
<evidence type="ECO:0000256" key="11">
    <source>
        <dbReference type="ARBA" id="ARBA00022777"/>
    </source>
</evidence>
<comment type="subcellular location">
    <subcellularLocation>
        <location evidence="2">Cytoplasm</location>
    </subcellularLocation>
</comment>
<feature type="compositionally biased region" description="Polar residues" evidence="18">
    <location>
        <begin position="368"/>
        <end position="396"/>
    </location>
</feature>
<proteinExistence type="inferred from homology"/>
<dbReference type="InterPro" id="IPR050629">
    <property type="entry name" value="STE20/SPS1-PAK"/>
</dbReference>
<comment type="catalytic activity">
    <reaction evidence="14">
        <text>L-threonyl-[protein] + ATP = O-phospho-L-threonyl-[protein] + ADP + H(+)</text>
        <dbReference type="Rhea" id="RHEA:46608"/>
        <dbReference type="Rhea" id="RHEA-COMP:11060"/>
        <dbReference type="Rhea" id="RHEA-COMP:11605"/>
        <dbReference type="ChEBI" id="CHEBI:15378"/>
        <dbReference type="ChEBI" id="CHEBI:30013"/>
        <dbReference type="ChEBI" id="CHEBI:30616"/>
        <dbReference type="ChEBI" id="CHEBI:61977"/>
        <dbReference type="ChEBI" id="CHEBI:456216"/>
        <dbReference type="EC" id="2.7.11.1"/>
    </reaction>
</comment>
<dbReference type="InterPro" id="IPR017441">
    <property type="entry name" value="Protein_kinase_ATP_BS"/>
</dbReference>
<feature type="binding site" evidence="16">
    <location>
        <position position="87"/>
    </location>
    <ligand>
        <name>ATP</name>
        <dbReference type="ChEBI" id="CHEBI:30616"/>
    </ligand>
</feature>
<keyword evidence="10 16" id="KW-0547">Nucleotide-binding</keyword>
<reference evidence="20" key="1">
    <citation type="journal article" date="2020" name="Fungal Divers.">
        <title>Resolving the Mortierellaceae phylogeny through synthesis of multi-gene phylogenetics and phylogenomics.</title>
        <authorList>
            <person name="Vandepol N."/>
            <person name="Liber J."/>
            <person name="Desiro A."/>
            <person name="Na H."/>
            <person name="Kennedy M."/>
            <person name="Barry K."/>
            <person name="Grigoriev I.V."/>
            <person name="Miller A.N."/>
            <person name="O'Donnell K."/>
            <person name="Stajich J.E."/>
            <person name="Bonito G."/>
        </authorList>
    </citation>
    <scope>NUCLEOTIDE SEQUENCE</scope>
    <source>
        <strain evidence="20">KOD948</strain>
    </source>
</reference>
<comment type="similarity">
    <text evidence="3">Belongs to the protein kinase superfamily. STE Ser/Thr protein kinase family. STE20 subfamily.</text>
</comment>
<evidence type="ECO:0000256" key="18">
    <source>
        <dbReference type="SAM" id="MobiDB-lite"/>
    </source>
</evidence>
<dbReference type="AlphaFoldDB" id="A0A9P6PV68"/>
<dbReference type="PANTHER" id="PTHR48012:SF27">
    <property type="entry name" value="SERINE_THREONINE-PROTEIN KINASE SID1"/>
    <property type="match status" value="1"/>
</dbReference>
<dbReference type="SUPFAM" id="SSF56112">
    <property type="entry name" value="Protein kinase-like (PK-like)"/>
    <property type="match status" value="1"/>
</dbReference>
<evidence type="ECO:0000256" key="10">
    <source>
        <dbReference type="ARBA" id="ARBA00022741"/>
    </source>
</evidence>
<evidence type="ECO:0000313" key="20">
    <source>
        <dbReference type="EMBL" id="KAG0252732.1"/>
    </source>
</evidence>
<keyword evidence="9" id="KW-0479">Metal-binding</keyword>
<dbReference type="EMBL" id="JAAAJA010000502">
    <property type="protein sequence ID" value="KAG0252732.1"/>
    <property type="molecule type" value="Genomic_DNA"/>
</dbReference>
<organism evidence="20 21">
    <name type="scientific">Mortierella polycephala</name>
    <dbReference type="NCBI Taxonomy" id="41804"/>
    <lineage>
        <taxon>Eukaryota</taxon>
        <taxon>Fungi</taxon>
        <taxon>Fungi incertae sedis</taxon>
        <taxon>Mucoromycota</taxon>
        <taxon>Mortierellomycotina</taxon>
        <taxon>Mortierellomycetes</taxon>
        <taxon>Mortierellales</taxon>
        <taxon>Mortierellaceae</taxon>
        <taxon>Mortierella</taxon>
    </lineage>
</organism>
<evidence type="ECO:0000256" key="3">
    <source>
        <dbReference type="ARBA" id="ARBA00008874"/>
    </source>
</evidence>
<keyword evidence="12 16" id="KW-0067">ATP-binding</keyword>
<feature type="region of interest" description="Disordered" evidence="18">
    <location>
        <begin position="535"/>
        <end position="573"/>
    </location>
</feature>
<gene>
    <name evidence="20" type="ORF">BG011_006831</name>
</gene>
<keyword evidence="6" id="KW-0723">Serine/threonine-protein kinase</keyword>
<evidence type="ECO:0000256" key="7">
    <source>
        <dbReference type="ARBA" id="ARBA00022553"/>
    </source>
</evidence>
<protein>
    <recommendedName>
        <fullName evidence="4">non-specific serine/threonine protein kinase</fullName>
        <ecNumber evidence="4">2.7.11.1</ecNumber>
    </recommendedName>
</protein>
<keyword evidence="13" id="KW-0460">Magnesium</keyword>
<evidence type="ECO:0000256" key="6">
    <source>
        <dbReference type="ARBA" id="ARBA00022527"/>
    </source>
</evidence>
<dbReference type="CDD" id="cd06609">
    <property type="entry name" value="STKc_MST3_like"/>
    <property type="match status" value="1"/>
</dbReference>
<name>A0A9P6PV68_9FUNG</name>
<evidence type="ECO:0000256" key="16">
    <source>
        <dbReference type="PROSITE-ProRule" id="PRU10141"/>
    </source>
</evidence>
<dbReference type="GO" id="GO:0005524">
    <property type="term" value="F:ATP binding"/>
    <property type="evidence" value="ECO:0007669"/>
    <property type="project" value="UniProtKB-UniRule"/>
</dbReference>
<dbReference type="PROSITE" id="PS00107">
    <property type="entry name" value="PROTEIN_KINASE_ATP"/>
    <property type="match status" value="1"/>
</dbReference>
<dbReference type="GO" id="GO:0005737">
    <property type="term" value="C:cytoplasm"/>
    <property type="evidence" value="ECO:0007669"/>
    <property type="project" value="UniProtKB-SubCell"/>
</dbReference>
<evidence type="ECO:0000256" key="8">
    <source>
        <dbReference type="ARBA" id="ARBA00022679"/>
    </source>
</evidence>